<dbReference type="eggNOG" id="COG3832">
    <property type="taxonomic scope" value="Bacteria"/>
</dbReference>
<gene>
    <name evidence="3" type="ORF">SALB_05442</name>
</gene>
<dbReference type="InterPro" id="IPR023393">
    <property type="entry name" value="START-like_dom_sf"/>
</dbReference>
<dbReference type="Proteomes" id="UP000288351">
    <property type="component" value="Unassembled WGS sequence"/>
</dbReference>
<proteinExistence type="inferred from homology"/>
<dbReference type="Gene3D" id="3.30.530.20">
    <property type="match status" value="1"/>
</dbReference>
<evidence type="ECO:0000259" key="2">
    <source>
        <dbReference type="Pfam" id="PF08327"/>
    </source>
</evidence>
<dbReference type="SUPFAM" id="SSF55961">
    <property type="entry name" value="Bet v1-like"/>
    <property type="match status" value="1"/>
</dbReference>
<evidence type="ECO:0000313" key="4">
    <source>
        <dbReference type="Proteomes" id="UP000288351"/>
    </source>
</evidence>
<evidence type="ECO:0000313" key="3">
    <source>
        <dbReference type="EMBL" id="GCB92671.1"/>
    </source>
</evidence>
<sequence length="160" mass="18226">MNTHGIPVPDDDPADATTLRVDHFLPHPPAKVWRALTEPELIAQWMMPGDFRLEVGHRYAMRTLPRPNTNFSGTVVAEVVAFEAERMLRLRWRDADEGQGNRADWTLTWTLEPEGRGTRLFLVHEGFDPDDPYQVQAHRIMGGGWRSIVTDALGKVLNKM</sequence>
<dbReference type="RefSeq" id="WP_016573105.1">
    <property type="nucleotide sequence ID" value="NZ_BHXC01000006.1"/>
</dbReference>
<feature type="domain" description="Activator of Hsp90 ATPase homologue 1/2-like C-terminal" evidence="2">
    <location>
        <begin position="27"/>
        <end position="157"/>
    </location>
</feature>
<evidence type="ECO:0000256" key="1">
    <source>
        <dbReference type="ARBA" id="ARBA00006817"/>
    </source>
</evidence>
<dbReference type="CDD" id="cd07814">
    <property type="entry name" value="SRPBCC_CalC_Aha1-like"/>
    <property type="match status" value="1"/>
</dbReference>
<comment type="similarity">
    <text evidence="1">Belongs to the AHA1 family.</text>
</comment>
<dbReference type="EMBL" id="BHXC01000006">
    <property type="protein sequence ID" value="GCB92671.1"/>
    <property type="molecule type" value="Genomic_DNA"/>
</dbReference>
<organism evidence="3 4">
    <name type="scientific">Streptomyces noursei</name>
    <name type="common">Streptomyces albulus</name>
    <dbReference type="NCBI Taxonomy" id="1971"/>
    <lineage>
        <taxon>Bacteria</taxon>
        <taxon>Bacillati</taxon>
        <taxon>Actinomycetota</taxon>
        <taxon>Actinomycetes</taxon>
        <taxon>Kitasatosporales</taxon>
        <taxon>Streptomycetaceae</taxon>
        <taxon>Streptomyces</taxon>
    </lineage>
</organism>
<reference evidence="3 4" key="1">
    <citation type="journal article" date="2019" name="Microbiol. Resour. Announc.">
        <title>Draft Genome Sequence of the Most Traditional epsilon-Poly-l-Lysine Producer, Streptomyces albulus NBRC14147.</title>
        <authorList>
            <person name="Yamanaka K."/>
            <person name="Hamano Y."/>
        </authorList>
    </citation>
    <scope>NUCLEOTIDE SEQUENCE [LARGE SCALE GENOMIC DNA]</scope>
    <source>
        <strain evidence="3 4">NBRC 14147</strain>
    </source>
</reference>
<dbReference type="AlphaFoldDB" id="A0A059W5F0"/>
<dbReference type="InterPro" id="IPR013538">
    <property type="entry name" value="ASHA1/2-like_C"/>
</dbReference>
<accession>A0A059W5F0</accession>
<protein>
    <recommendedName>
        <fullName evidence="2">Activator of Hsp90 ATPase homologue 1/2-like C-terminal domain-containing protein</fullName>
    </recommendedName>
</protein>
<dbReference type="Pfam" id="PF08327">
    <property type="entry name" value="AHSA1"/>
    <property type="match status" value="1"/>
</dbReference>
<dbReference type="STRING" id="68570.DC74_4545"/>
<name>A0A059W5F0_STRNR</name>
<comment type="caution">
    <text evidence="3">The sequence shown here is derived from an EMBL/GenBank/DDBJ whole genome shotgun (WGS) entry which is preliminary data.</text>
</comment>